<evidence type="ECO:0000259" key="1">
    <source>
        <dbReference type="SMART" id="SM00256"/>
    </source>
</evidence>
<keyword evidence="3" id="KW-1185">Reference proteome</keyword>
<sequence>MAPNHDQHLTGGQYLCERLPAEILLEIGSHLNKSDRLKLRTVFPKRLAHLVDDMPKNVLDVLYVAPTKISLANFASIGSTRLFQRHIRHVTFLANGMGMDPEFRVVVYDEFQKLFKDAQAERGESIDEPELCASLFRRYQELTTGHILQAPLHPWDGNFGSLNQEDVKVLATGLS</sequence>
<dbReference type="SMART" id="SM00256">
    <property type="entry name" value="FBOX"/>
    <property type="match status" value="1"/>
</dbReference>
<dbReference type="RefSeq" id="XP_047764630.1">
    <property type="nucleotide sequence ID" value="XM_047909558.1"/>
</dbReference>
<feature type="domain" description="F-box" evidence="1">
    <location>
        <begin position="19"/>
        <end position="60"/>
    </location>
</feature>
<name>A0A9Q8PCY9_PASFU</name>
<evidence type="ECO:0000313" key="3">
    <source>
        <dbReference type="Proteomes" id="UP000756132"/>
    </source>
</evidence>
<gene>
    <name evidence="2" type="ORF">CLAFUR5_10410</name>
</gene>
<dbReference type="EMBL" id="CP090169">
    <property type="protein sequence ID" value="UJO20264.1"/>
    <property type="molecule type" value="Genomic_DNA"/>
</dbReference>
<reference evidence="2" key="2">
    <citation type="journal article" date="2022" name="Microb. Genom.">
        <title>A chromosome-scale genome assembly of the tomato pathogen Cladosporium fulvum reveals a compartmentalized genome architecture and the presence of a dispensable chromosome.</title>
        <authorList>
            <person name="Zaccaron A.Z."/>
            <person name="Chen L.H."/>
            <person name="Samaras A."/>
            <person name="Stergiopoulos I."/>
        </authorList>
    </citation>
    <scope>NUCLEOTIDE SEQUENCE</scope>
    <source>
        <strain evidence="2">Race5_Kim</strain>
    </source>
</reference>
<dbReference type="Proteomes" id="UP000756132">
    <property type="component" value="Chromosome 7"/>
</dbReference>
<reference evidence="2" key="1">
    <citation type="submission" date="2021-12" db="EMBL/GenBank/DDBJ databases">
        <authorList>
            <person name="Zaccaron A."/>
            <person name="Stergiopoulos I."/>
        </authorList>
    </citation>
    <scope>NUCLEOTIDE SEQUENCE</scope>
    <source>
        <strain evidence="2">Race5_Kim</strain>
    </source>
</reference>
<organism evidence="2 3">
    <name type="scientific">Passalora fulva</name>
    <name type="common">Tomato leaf mold</name>
    <name type="synonym">Cladosporium fulvum</name>
    <dbReference type="NCBI Taxonomy" id="5499"/>
    <lineage>
        <taxon>Eukaryota</taxon>
        <taxon>Fungi</taxon>
        <taxon>Dikarya</taxon>
        <taxon>Ascomycota</taxon>
        <taxon>Pezizomycotina</taxon>
        <taxon>Dothideomycetes</taxon>
        <taxon>Dothideomycetidae</taxon>
        <taxon>Mycosphaerellales</taxon>
        <taxon>Mycosphaerellaceae</taxon>
        <taxon>Fulvia</taxon>
    </lineage>
</organism>
<protein>
    <recommendedName>
        <fullName evidence="1">F-box domain-containing protein</fullName>
    </recommendedName>
</protein>
<dbReference type="GeneID" id="71990288"/>
<proteinExistence type="predicted"/>
<dbReference type="InterPro" id="IPR001810">
    <property type="entry name" value="F-box_dom"/>
</dbReference>
<accession>A0A9Q8PCY9</accession>
<evidence type="ECO:0000313" key="2">
    <source>
        <dbReference type="EMBL" id="UJO20264.1"/>
    </source>
</evidence>
<dbReference type="KEGG" id="ffu:CLAFUR5_10410"/>
<dbReference type="AlphaFoldDB" id="A0A9Q8PCY9"/>